<evidence type="ECO:0000313" key="1">
    <source>
        <dbReference type="EMBL" id="BDI06687.1"/>
    </source>
</evidence>
<proteinExistence type="predicted"/>
<dbReference type="RefSeq" id="WP_251969939.1">
    <property type="nucleotide sequence ID" value="NZ_AP025730.1"/>
</dbReference>
<gene>
    <name evidence="1" type="ORF">CATMQ487_36570</name>
</gene>
<evidence type="ECO:0000313" key="2">
    <source>
        <dbReference type="Proteomes" id="UP001057498"/>
    </source>
</evidence>
<dbReference type="EMBL" id="AP025730">
    <property type="protein sequence ID" value="BDI06687.1"/>
    <property type="molecule type" value="Genomic_DNA"/>
</dbReference>
<name>A0ABN6PSX3_9BURK</name>
<keyword evidence="2" id="KW-1185">Reference proteome</keyword>
<accession>A0ABN6PSX3</accession>
<dbReference type="Proteomes" id="UP001057498">
    <property type="component" value="Chromosome"/>
</dbReference>
<reference evidence="1" key="1">
    <citation type="submission" date="2022-04" db="EMBL/GenBank/DDBJ databases">
        <title>Whole genome sequence of Sphaerotilus sp. FB-5.</title>
        <authorList>
            <person name="Takeda M."/>
            <person name="Narihara S."/>
            <person name="Akimoto M."/>
            <person name="Akimoto R."/>
            <person name="Nishiyashiki S."/>
            <person name="Murakami T."/>
        </authorList>
    </citation>
    <scope>NUCLEOTIDE SEQUENCE</scope>
    <source>
        <strain evidence="1">FB-5</strain>
    </source>
</reference>
<organism evidence="1 2">
    <name type="scientific">Sphaerotilus microaerophilus</name>
    <dbReference type="NCBI Taxonomy" id="2914710"/>
    <lineage>
        <taxon>Bacteria</taxon>
        <taxon>Pseudomonadati</taxon>
        <taxon>Pseudomonadota</taxon>
        <taxon>Betaproteobacteria</taxon>
        <taxon>Burkholderiales</taxon>
        <taxon>Sphaerotilaceae</taxon>
        <taxon>Sphaerotilus</taxon>
    </lineage>
</organism>
<protein>
    <submittedName>
        <fullName evidence="1">Uncharacterized protein</fullName>
    </submittedName>
</protein>
<sequence>MPSQSHSTSSDTSAAIESIQVAQSIDAPPTSELTKALIDLLRNVNLEVKSNVVLKGKAAAAVSHYQLIAADLKTLADKP</sequence>